<dbReference type="RefSeq" id="WP_155457427.1">
    <property type="nucleotide sequence ID" value="NZ_WNKX01000048.1"/>
</dbReference>
<proteinExistence type="predicted"/>
<keyword evidence="1" id="KW-1133">Transmembrane helix</keyword>
<sequence length="148" mass="15996">MKIFFAALAAIAVQPFLFALRLVPVFLASPDPLYGIGLMLVAVVGVSAAAVLVLGIPAFLLLRKLDCVGWMSVGTAGLVSGALPVALMWPKKLQGYSSGQNWHGEYVDLYINGNPTYYAWATYGEDVLFFGLHGLVGALVFYAVWRRL</sequence>
<feature type="transmembrane region" description="Helical" evidence="1">
    <location>
        <begin position="127"/>
        <end position="145"/>
    </location>
</feature>
<protein>
    <submittedName>
        <fullName evidence="2">Uncharacterized protein</fullName>
    </submittedName>
</protein>
<keyword evidence="1" id="KW-0812">Transmembrane</keyword>
<name>A0A6L6QQL9_9BURK</name>
<feature type="transmembrane region" description="Helical" evidence="1">
    <location>
        <begin position="35"/>
        <end position="61"/>
    </location>
</feature>
<keyword evidence="1" id="KW-0472">Membrane</keyword>
<comment type="caution">
    <text evidence="2">The sequence shown here is derived from an EMBL/GenBank/DDBJ whole genome shotgun (WGS) entry which is preliminary data.</text>
</comment>
<reference evidence="2 3" key="1">
    <citation type="submission" date="2019-11" db="EMBL/GenBank/DDBJ databases">
        <title>Type strains purchased from KCTC, JCM and DSMZ.</title>
        <authorList>
            <person name="Lu H."/>
        </authorList>
    </citation>
    <scope>NUCLEOTIDE SEQUENCE [LARGE SCALE GENOMIC DNA]</scope>
    <source>
        <strain evidence="2 3">JCM 31587</strain>
    </source>
</reference>
<evidence type="ECO:0000313" key="3">
    <source>
        <dbReference type="Proteomes" id="UP000472320"/>
    </source>
</evidence>
<gene>
    <name evidence="2" type="ORF">GM658_28135</name>
</gene>
<dbReference type="EMBL" id="WNKX01000048">
    <property type="protein sequence ID" value="MTW14490.1"/>
    <property type="molecule type" value="Genomic_DNA"/>
</dbReference>
<dbReference type="OrthoDB" id="8778504at2"/>
<accession>A0A6L6QQL9</accession>
<evidence type="ECO:0000313" key="2">
    <source>
        <dbReference type="EMBL" id="MTW14490.1"/>
    </source>
</evidence>
<evidence type="ECO:0000256" key="1">
    <source>
        <dbReference type="SAM" id="Phobius"/>
    </source>
</evidence>
<feature type="transmembrane region" description="Helical" evidence="1">
    <location>
        <begin position="68"/>
        <end position="89"/>
    </location>
</feature>
<dbReference type="Proteomes" id="UP000472320">
    <property type="component" value="Unassembled WGS sequence"/>
</dbReference>
<organism evidence="2 3">
    <name type="scientific">Massilia eburnea</name>
    <dbReference type="NCBI Taxonomy" id="1776165"/>
    <lineage>
        <taxon>Bacteria</taxon>
        <taxon>Pseudomonadati</taxon>
        <taxon>Pseudomonadota</taxon>
        <taxon>Betaproteobacteria</taxon>
        <taxon>Burkholderiales</taxon>
        <taxon>Oxalobacteraceae</taxon>
        <taxon>Telluria group</taxon>
        <taxon>Massilia</taxon>
    </lineage>
</organism>
<keyword evidence="3" id="KW-1185">Reference proteome</keyword>
<dbReference type="AlphaFoldDB" id="A0A6L6QQL9"/>